<keyword evidence="3" id="KW-0731">Sigma factor</keyword>
<dbReference type="EMBL" id="FUYS01000005">
    <property type="protein sequence ID" value="SKB63216.1"/>
    <property type="molecule type" value="Genomic_DNA"/>
</dbReference>
<keyword evidence="8" id="KW-1185">Reference proteome</keyword>
<reference evidence="7 8" key="1">
    <citation type="submission" date="2017-02" db="EMBL/GenBank/DDBJ databases">
        <authorList>
            <person name="Peterson S.W."/>
        </authorList>
    </citation>
    <scope>NUCLEOTIDE SEQUENCE [LARGE SCALE GENOMIC DNA]</scope>
    <source>
        <strain evidence="7 8">DSM 22899</strain>
    </source>
</reference>
<organism evidence="7 8">
    <name type="scientific">Parapedobacter luteus</name>
    <dbReference type="NCBI Taxonomy" id="623280"/>
    <lineage>
        <taxon>Bacteria</taxon>
        <taxon>Pseudomonadati</taxon>
        <taxon>Bacteroidota</taxon>
        <taxon>Sphingobacteriia</taxon>
        <taxon>Sphingobacteriales</taxon>
        <taxon>Sphingobacteriaceae</taxon>
        <taxon>Parapedobacter</taxon>
    </lineage>
</organism>
<keyword evidence="2" id="KW-0805">Transcription regulation</keyword>
<dbReference type="Gene3D" id="1.10.10.10">
    <property type="entry name" value="Winged helix-like DNA-binding domain superfamily/Winged helix DNA-binding domain"/>
    <property type="match status" value="1"/>
</dbReference>
<evidence type="ECO:0000259" key="6">
    <source>
        <dbReference type="Pfam" id="PF08281"/>
    </source>
</evidence>
<dbReference type="GO" id="GO:0006352">
    <property type="term" value="P:DNA-templated transcription initiation"/>
    <property type="evidence" value="ECO:0007669"/>
    <property type="project" value="InterPro"/>
</dbReference>
<evidence type="ECO:0000256" key="2">
    <source>
        <dbReference type="ARBA" id="ARBA00023015"/>
    </source>
</evidence>
<gene>
    <name evidence="7" type="ORF">SAMN05660226_02368</name>
</gene>
<evidence type="ECO:0000256" key="3">
    <source>
        <dbReference type="ARBA" id="ARBA00023082"/>
    </source>
</evidence>
<evidence type="ECO:0000313" key="8">
    <source>
        <dbReference type="Proteomes" id="UP000190541"/>
    </source>
</evidence>
<sequence>MAVLPSVILMVLVIVGIIDVAKLAGRVCRRVLVRKCGSPACAVHWHAASARPETTCPLRLKTFQTMFVMSLKTVCLQKRLIQFMPNKRDLSDKGLILGIKAGEEWAFRAAFDRYYNRLLRFAVSYLHDADVAEDIAQDTFILLWEYRSSLQEDTPHLFAFLVQVVKLKMLNSMEKKRRRYQIEQHLFSRSLRQVELDMHTLQTLSISTIYLSEIERLVGDTLAHVPEQTRMIFNLSREQGLSNREIADKIGKTEKTVEYHIGKVLKLLRPKLSDYLKVILFFGGF</sequence>
<dbReference type="InterPro" id="IPR013249">
    <property type="entry name" value="RNA_pol_sigma70_r4_t2"/>
</dbReference>
<dbReference type="NCBIfam" id="TIGR02937">
    <property type="entry name" value="sigma70-ECF"/>
    <property type="match status" value="1"/>
</dbReference>
<dbReference type="OrthoDB" id="665113at2"/>
<name>A0A1T5CV54_9SPHI</name>
<comment type="similarity">
    <text evidence="1">Belongs to the sigma-70 factor family. ECF subfamily.</text>
</comment>
<feature type="domain" description="RNA polymerase sigma factor 70 region 4 type 2" evidence="6">
    <location>
        <begin position="218"/>
        <end position="267"/>
    </location>
</feature>
<evidence type="ECO:0000259" key="5">
    <source>
        <dbReference type="Pfam" id="PF04542"/>
    </source>
</evidence>
<dbReference type="Pfam" id="PF04542">
    <property type="entry name" value="Sigma70_r2"/>
    <property type="match status" value="1"/>
</dbReference>
<feature type="domain" description="RNA polymerase sigma-70 region 2" evidence="5">
    <location>
        <begin position="111"/>
        <end position="179"/>
    </location>
</feature>
<dbReference type="Pfam" id="PF08281">
    <property type="entry name" value="Sigma70_r4_2"/>
    <property type="match status" value="1"/>
</dbReference>
<dbReference type="InterPro" id="IPR013324">
    <property type="entry name" value="RNA_pol_sigma_r3/r4-like"/>
</dbReference>
<dbReference type="InterPro" id="IPR013325">
    <property type="entry name" value="RNA_pol_sigma_r2"/>
</dbReference>
<accession>A0A1T5CV54</accession>
<dbReference type="InterPro" id="IPR039425">
    <property type="entry name" value="RNA_pol_sigma-70-like"/>
</dbReference>
<dbReference type="PANTHER" id="PTHR43133:SF46">
    <property type="entry name" value="RNA POLYMERASE SIGMA-70 FACTOR ECF SUBFAMILY"/>
    <property type="match status" value="1"/>
</dbReference>
<dbReference type="SUPFAM" id="SSF88659">
    <property type="entry name" value="Sigma3 and sigma4 domains of RNA polymerase sigma factors"/>
    <property type="match status" value="1"/>
</dbReference>
<dbReference type="InterPro" id="IPR014327">
    <property type="entry name" value="RNA_pol_sigma70_bacteroid"/>
</dbReference>
<dbReference type="STRING" id="623280.SAMN05660226_02368"/>
<dbReference type="PANTHER" id="PTHR43133">
    <property type="entry name" value="RNA POLYMERASE ECF-TYPE SIGMA FACTO"/>
    <property type="match status" value="1"/>
</dbReference>
<dbReference type="Proteomes" id="UP000190541">
    <property type="component" value="Unassembled WGS sequence"/>
</dbReference>
<evidence type="ECO:0000313" key="7">
    <source>
        <dbReference type="EMBL" id="SKB63216.1"/>
    </source>
</evidence>
<dbReference type="InterPro" id="IPR036388">
    <property type="entry name" value="WH-like_DNA-bd_sf"/>
</dbReference>
<evidence type="ECO:0000256" key="4">
    <source>
        <dbReference type="ARBA" id="ARBA00023163"/>
    </source>
</evidence>
<dbReference type="InterPro" id="IPR014284">
    <property type="entry name" value="RNA_pol_sigma-70_dom"/>
</dbReference>
<dbReference type="AlphaFoldDB" id="A0A1T5CV54"/>
<keyword evidence="4" id="KW-0804">Transcription</keyword>
<dbReference type="SUPFAM" id="SSF88946">
    <property type="entry name" value="Sigma2 domain of RNA polymerase sigma factors"/>
    <property type="match status" value="1"/>
</dbReference>
<proteinExistence type="inferred from homology"/>
<dbReference type="NCBIfam" id="TIGR02985">
    <property type="entry name" value="Sig70_bacteroi1"/>
    <property type="match status" value="1"/>
</dbReference>
<evidence type="ECO:0000256" key="1">
    <source>
        <dbReference type="ARBA" id="ARBA00010641"/>
    </source>
</evidence>
<protein>
    <submittedName>
        <fullName evidence="7">RNA polymerase sigma-70 factor, Bacteroides expansion family 1</fullName>
    </submittedName>
</protein>
<dbReference type="InterPro" id="IPR007627">
    <property type="entry name" value="RNA_pol_sigma70_r2"/>
</dbReference>
<dbReference type="Gene3D" id="1.10.1740.10">
    <property type="match status" value="1"/>
</dbReference>
<dbReference type="GO" id="GO:0016987">
    <property type="term" value="F:sigma factor activity"/>
    <property type="evidence" value="ECO:0007669"/>
    <property type="project" value="UniProtKB-KW"/>
</dbReference>
<dbReference type="GO" id="GO:0003677">
    <property type="term" value="F:DNA binding"/>
    <property type="evidence" value="ECO:0007669"/>
    <property type="project" value="InterPro"/>
</dbReference>